<evidence type="ECO:0000256" key="1">
    <source>
        <dbReference type="ARBA" id="ARBA00001946"/>
    </source>
</evidence>
<dbReference type="Pfam" id="PF00867">
    <property type="entry name" value="XPG_I"/>
    <property type="match status" value="1"/>
</dbReference>
<gene>
    <name evidence="17" type="ORF">GcC1_223030</name>
</gene>
<evidence type="ECO:0000256" key="7">
    <source>
        <dbReference type="ARBA" id="ARBA00022801"/>
    </source>
</evidence>
<dbReference type="InterPro" id="IPR037315">
    <property type="entry name" value="EXO1_H3TH"/>
</dbReference>
<organism evidence="17 18">
    <name type="scientific">Golovinomyces cichoracearum</name>
    <dbReference type="NCBI Taxonomy" id="62708"/>
    <lineage>
        <taxon>Eukaryota</taxon>
        <taxon>Fungi</taxon>
        <taxon>Dikarya</taxon>
        <taxon>Ascomycota</taxon>
        <taxon>Pezizomycotina</taxon>
        <taxon>Leotiomycetes</taxon>
        <taxon>Erysiphales</taxon>
        <taxon>Erysiphaceae</taxon>
        <taxon>Golovinomyces</taxon>
    </lineage>
</organism>
<accession>A0A420H702</accession>
<evidence type="ECO:0000256" key="5">
    <source>
        <dbReference type="ARBA" id="ARBA00022723"/>
    </source>
</evidence>
<dbReference type="GO" id="GO:0046872">
    <property type="term" value="F:metal ion binding"/>
    <property type="evidence" value="ECO:0007669"/>
    <property type="project" value="UniProtKB-KW"/>
</dbReference>
<dbReference type="InterPro" id="IPR029060">
    <property type="entry name" value="PIN-like_dom_sf"/>
</dbReference>
<dbReference type="CDD" id="cd09857">
    <property type="entry name" value="PIN_EXO1"/>
    <property type="match status" value="1"/>
</dbReference>
<feature type="region of interest" description="Disordered" evidence="14">
    <location>
        <begin position="551"/>
        <end position="595"/>
    </location>
</feature>
<feature type="compositionally biased region" description="Low complexity" evidence="14">
    <location>
        <begin position="467"/>
        <end position="485"/>
    </location>
</feature>
<dbReference type="SMART" id="SM00485">
    <property type="entry name" value="XPGN"/>
    <property type="match status" value="1"/>
</dbReference>
<dbReference type="EMBL" id="MCBR01022335">
    <property type="protein sequence ID" value="RKF53214.1"/>
    <property type="molecule type" value="Genomic_DNA"/>
</dbReference>
<dbReference type="Pfam" id="PF00752">
    <property type="entry name" value="XPG_N"/>
    <property type="match status" value="1"/>
</dbReference>
<dbReference type="AlphaFoldDB" id="A0A420H702"/>
<dbReference type="InterPro" id="IPR044752">
    <property type="entry name" value="PIN-like_EXO1"/>
</dbReference>
<keyword evidence="4" id="KW-0540">Nuclease</keyword>
<dbReference type="SMART" id="SM00484">
    <property type="entry name" value="XPGI"/>
    <property type="match status" value="1"/>
</dbReference>
<evidence type="ECO:0000256" key="4">
    <source>
        <dbReference type="ARBA" id="ARBA00022722"/>
    </source>
</evidence>
<keyword evidence="8 17" id="KW-0269">Exonuclease</keyword>
<feature type="region of interest" description="Disordered" evidence="14">
    <location>
        <begin position="651"/>
        <end position="687"/>
    </location>
</feature>
<feature type="domain" description="XPG-I" evidence="15">
    <location>
        <begin position="138"/>
        <end position="208"/>
    </location>
</feature>
<evidence type="ECO:0000256" key="11">
    <source>
        <dbReference type="ARBA" id="ARBA00023125"/>
    </source>
</evidence>
<evidence type="ECO:0000259" key="15">
    <source>
        <dbReference type="SMART" id="SM00484"/>
    </source>
</evidence>
<feature type="region of interest" description="Disordered" evidence="14">
    <location>
        <begin position="458"/>
        <end position="487"/>
    </location>
</feature>
<name>A0A420H702_9PEZI</name>
<evidence type="ECO:0000313" key="18">
    <source>
        <dbReference type="Proteomes" id="UP000285405"/>
    </source>
</evidence>
<dbReference type="SUPFAM" id="SSF88723">
    <property type="entry name" value="PIN domain-like"/>
    <property type="match status" value="1"/>
</dbReference>
<dbReference type="GO" id="GO:0006281">
    <property type="term" value="P:DNA repair"/>
    <property type="evidence" value="ECO:0007669"/>
    <property type="project" value="UniProtKB-KW"/>
</dbReference>
<dbReference type="InterPro" id="IPR006084">
    <property type="entry name" value="XPG/Rad2"/>
</dbReference>
<evidence type="ECO:0000256" key="3">
    <source>
        <dbReference type="ARBA" id="ARBA00010563"/>
    </source>
</evidence>
<dbReference type="InterPro" id="IPR006085">
    <property type="entry name" value="XPG_DNA_repair_N"/>
</dbReference>
<dbReference type="Proteomes" id="UP000285405">
    <property type="component" value="Unassembled WGS sequence"/>
</dbReference>
<comment type="caution">
    <text evidence="17">The sequence shown here is derived from an EMBL/GenBank/DDBJ whole genome shotgun (WGS) entry which is preliminary data.</text>
</comment>
<sequence length="729" mass="81278">MGINGLLPLLKSIHKTCHLKKFEGKTLGVDAYGWLHRGAVACAIELATGKPTRKFVDFAMSRVRMLQHFGVLPFLVFDGDYLPSKAATEASRAKRREESKIIGNKLLKAGKVSEAQNEYQKSLDITPEMARLLIDELRATGVQYVVAPYEADSQMVYLETKGVISGIISEDSDLLVFGARCLLTKLDQYGNCIEVNKSDFSACRDLNLSGWSDTTFRQMAILSGCDYLARMNNMGLKTANRMLRKHKSIENVVRMLQFDAKFCVPLGYLESFHKAELTFLYQRVYCPRKKALVLHTEPPKSLDIENMPFIGAFVEPIIAQGVAKGDLHPMTKLPIVVARDNISPSRTRICQNSHSNQLSTKISRGLPITKYFDKRTPLAELDPNSFTPSPCQQQTLERNPRLWMSSPINQPHLHRNSVRRTRLSLPSGKNSEACQIETALIPSEFRSPKRARLCSGIDQESDSEPLAFHSSPFFSSESAETSSAEGIREEKKNKILNTHIHSDNSIEDSMLCSMNLDDSLKIRNVTQLNSNPVKDHDHIVDFLKEKPNQKSSLALLDPQSNKVGPPPKKSKDRPKLYPTTKRVLQSTTSIESSLKSGSAQRTFSQIIKEFQLPSKLSVQKQSKIPLATQSSTSGSKVRRISCHLTPLQRISSSATNRLRNSNTSSSSSSHLSSVQVSHVPSLDHSKPLIPNLDKAYTTCLPSKDDMRNLLSSTSIGSEDLIVYDSDEES</sequence>
<evidence type="ECO:0000256" key="2">
    <source>
        <dbReference type="ARBA" id="ARBA00004123"/>
    </source>
</evidence>
<keyword evidence="9" id="KW-0460">Magnesium</keyword>
<dbReference type="Gene3D" id="1.10.150.20">
    <property type="entry name" value="5' to 3' exonuclease, C-terminal subdomain"/>
    <property type="match status" value="1"/>
</dbReference>
<dbReference type="InterPro" id="IPR036279">
    <property type="entry name" value="5-3_exonuclease_C_sf"/>
</dbReference>
<keyword evidence="7" id="KW-0378">Hydrolase</keyword>
<evidence type="ECO:0000256" key="8">
    <source>
        <dbReference type="ARBA" id="ARBA00022839"/>
    </source>
</evidence>
<dbReference type="InterPro" id="IPR006086">
    <property type="entry name" value="XPG-I_dom"/>
</dbReference>
<dbReference type="GO" id="GO:0035312">
    <property type="term" value="F:5'-3' DNA exonuclease activity"/>
    <property type="evidence" value="ECO:0007669"/>
    <property type="project" value="InterPro"/>
</dbReference>
<dbReference type="GO" id="GO:0003677">
    <property type="term" value="F:DNA binding"/>
    <property type="evidence" value="ECO:0007669"/>
    <property type="project" value="UniProtKB-KW"/>
</dbReference>
<dbReference type="PANTHER" id="PTHR11081">
    <property type="entry name" value="FLAP ENDONUCLEASE FAMILY MEMBER"/>
    <property type="match status" value="1"/>
</dbReference>
<dbReference type="GO" id="GO:0017108">
    <property type="term" value="F:5'-flap endonuclease activity"/>
    <property type="evidence" value="ECO:0007669"/>
    <property type="project" value="TreeGrafter"/>
</dbReference>
<dbReference type="SUPFAM" id="SSF47807">
    <property type="entry name" value="5' to 3' exonuclease, C-terminal subdomain"/>
    <property type="match status" value="1"/>
</dbReference>
<dbReference type="FunFam" id="3.40.50.1010:FF:000002">
    <property type="entry name" value="Exonuclease 1, putative"/>
    <property type="match status" value="1"/>
</dbReference>
<dbReference type="PANTHER" id="PTHR11081:SF65">
    <property type="entry name" value="DNA DAMAGE-INDUCIBLE PROTEIN DIN7-RELATED"/>
    <property type="match status" value="1"/>
</dbReference>
<evidence type="ECO:0000256" key="14">
    <source>
        <dbReference type="SAM" id="MobiDB-lite"/>
    </source>
</evidence>
<evidence type="ECO:0000256" key="9">
    <source>
        <dbReference type="ARBA" id="ARBA00022842"/>
    </source>
</evidence>
<evidence type="ECO:0000256" key="13">
    <source>
        <dbReference type="ARBA" id="ARBA00023242"/>
    </source>
</evidence>
<keyword evidence="6" id="KW-0227">DNA damage</keyword>
<dbReference type="Gene3D" id="3.40.50.1010">
    <property type="entry name" value="5'-nuclease"/>
    <property type="match status" value="1"/>
</dbReference>
<feature type="region of interest" description="Disordered" evidence="14">
    <location>
        <begin position="618"/>
        <end position="639"/>
    </location>
</feature>
<evidence type="ECO:0000256" key="10">
    <source>
        <dbReference type="ARBA" id="ARBA00022881"/>
    </source>
</evidence>
<dbReference type="CDD" id="cd09908">
    <property type="entry name" value="H3TH_EXO1"/>
    <property type="match status" value="1"/>
</dbReference>
<feature type="compositionally biased region" description="Polar residues" evidence="14">
    <location>
        <begin position="618"/>
        <end position="635"/>
    </location>
</feature>
<reference evidence="17 18" key="1">
    <citation type="journal article" date="2018" name="BMC Genomics">
        <title>Comparative genome analyses reveal sequence features reflecting distinct modes of host-adaptation between dicot and monocot powdery mildew.</title>
        <authorList>
            <person name="Wu Y."/>
            <person name="Ma X."/>
            <person name="Pan Z."/>
            <person name="Kale S.D."/>
            <person name="Song Y."/>
            <person name="King H."/>
            <person name="Zhang Q."/>
            <person name="Presley C."/>
            <person name="Deng X."/>
            <person name="Wei C.I."/>
            <person name="Xiao S."/>
        </authorList>
    </citation>
    <scope>NUCLEOTIDE SEQUENCE [LARGE SCALE GENOMIC DNA]</scope>
    <source>
        <strain evidence="17">UCSC1</strain>
    </source>
</reference>
<protein>
    <submittedName>
        <fullName evidence="17">Exonuclease 1</fullName>
    </submittedName>
</protein>
<dbReference type="PRINTS" id="PR00853">
    <property type="entry name" value="XPGRADSUPER"/>
</dbReference>
<dbReference type="FunFam" id="1.10.150.20:FF:000011">
    <property type="entry name" value="exonuclease 1"/>
    <property type="match status" value="1"/>
</dbReference>
<dbReference type="OrthoDB" id="26491at2759"/>
<feature type="domain" description="XPG N-terminal" evidence="16">
    <location>
        <begin position="1"/>
        <end position="99"/>
    </location>
</feature>
<keyword evidence="11" id="KW-0238">DNA-binding</keyword>
<dbReference type="GO" id="GO:0005634">
    <property type="term" value="C:nucleus"/>
    <property type="evidence" value="ECO:0007669"/>
    <property type="project" value="UniProtKB-SubCell"/>
</dbReference>
<keyword evidence="13" id="KW-0539">Nucleus</keyword>
<feature type="compositionally biased region" description="Polar residues" evidence="14">
    <location>
        <begin position="582"/>
        <end position="595"/>
    </location>
</feature>
<keyword evidence="10" id="KW-0267">Excision nuclease</keyword>
<keyword evidence="5" id="KW-0479">Metal-binding</keyword>
<evidence type="ECO:0000256" key="12">
    <source>
        <dbReference type="ARBA" id="ARBA00023204"/>
    </source>
</evidence>
<comment type="cofactor">
    <cofactor evidence="1">
        <name>Mg(2+)</name>
        <dbReference type="ChEBI" id="CHEBI:18420"/>
    </cofactor>
</comment>
<comment type="subcellular location">
    <subcellularLocation>
        <location evidence="2">Nucleus</location>
    </subcellularLocation>
</comment>
<comment type="similarity">
    <text evidence="3">Belongs to the XPG/RAD2 endonuclease family. EXO1 subfamily.</text>
</comment>
<evidence type="ECO:0000259" key="16">
    <source>
        <dbReference type="SMART" id="SM00485"/>
    </source>
</evidence>
<feature type="compositionally biased region" description="Low complexity" evidence="14">
    <location>
        <begin position="651"/>
        <end position="680"/>
    </location>
</feature>
<keyword evidence="12" id="KW-0234">DNA repair</keyword>
<proteinExistence type="inferred from homology"/>
<evidence type="ECO:0000256" key="6">
    <source>
        <dbReference type="ARBA" id="ARBA00022763"/>
    </source>
</evidence>
<evidence type="ECO:0000313" key="17">
    <source>
        <dbReference type="EMBL" id="RKF53214.1"/>
    </source>
</evidence>